<dbReference type="GO" id="GO:0005829">
    <property type="term" value="C:cytosol"/>
    <property type="evidence" value="ECO:0007669"/>
    <property type="project" value="TreeGrafter"/>
</dbReference>
<dbReference type="InterPro" id="IPR009006">
    <property type="entry name" value="Ala_racemase/Decarboxylase_C"/>
</dbReference>
<gene>
    <name evidence="6" type="primary">alr</name>
    <name evidence="6" type="ORF">IAC18_00245</name>
</gene>
<dbReference type="InterPro" id="IPR000821">
    <property type="entry name" value="Ala_racemase"/>
</dbReference>
<dbReference type="EC" id="5.1.1.1" evidence="6"/>
<feature type="modified residue" description="N6-(pyridoxal phosphate)lysine" evidence="4">
    <location>
        <position position="44"/>
    </location>
</feature>
<organism evidence="6 7">
    <name type="scientific">Candidatus Scatomorpha merdipullorum</name>
    <dbReference type="NCBI Taxonomy" id="2840927"/>
    <lineage>
        <taxon>Bacteria</taxon>
        <taxon>Bacillati</taxon>
        <taxon>Bacillota</taxon>
        <taxon>Clostridia</taxon>
        <taxon>Eubacteriales</taxon>
        <taxon>Candidatus Scatomorpha</taxon>
    </lineage>
</organism>
<dbReference type="GO" id="GO:0030170">
    <property type="term" value="F:pyridoxal phosphate binding"/>
    <property type="evidence" value="ECO:0007669"/>
    <property type="project" value="TreeGrafter"/>
</dbReference>
<evidence type="ECO:0000313" key="7">
    <source>
        <dbReference type="Proteomes" id="UP000824001"/>
    </source>
</evidence>
<keyword evidence="2 4" id="KW-0663">Pyridoxal phosphate</keyword>
<dbReference type="NCBIfam" id="TIGR00492">
    <property type="entry name" value="alr"/>
    <property type="match status" value="1"/>
</dbReference>
<feature type="non-terminal residue" evidence="6">
    <location>
        <position position="348"/>
    </location>
</feature>
<accession>A0A9D1JU05</accession>
<feature type="domain" description="Alanine racemase C-terminal" evidence="5">
    <location>
        <begin position="253"/>
        <end position="343"/>
    </location>
</feature>
<dbReference type="AlphaFoldDB" id="A0A9D1JU05"/>
<dbReference type="Pfam" id="PF01168">
    <property type="entry name" value="Ala_racemase_N"/>
    <property type="match status" value="1"/>
</dbReference>
<dbReference type="SMART" id="SM01005">
    <property type="entry name" value="Ala_racemase_C"/>
    <property type="match status" value="1"/>
</dbReference>
<keyword evidence="3 6" id="KW-0413">Isomerase</keyword>
<dbReference type="EMBL" id="DVJK01000006">
    <property type="protein sequence ID" value="HIS65965.1"/>
    <property type="molecule type" value="Genomic_DNA"/>
</dbReference>
<evidence type="ECO:0000256" key="1">
    <source>
        <dbReference type="ARBA" id="ARBA00001933"/>
    </source>
</evidence>
<dbReference type="Proteomes" id="UP000824001">
    <property type="component" value="Unassembled WGS sequence"/>
</dbReference>
<dbReference type="Gene3D" id="2.40.37.10">
    <property type="entry name" value="Lyase, Ornithine Decarboxylase, Chain A, domain 1"/>
    <property type="match status" value="1"/>
</dbReference>
<sequence>MDKLILDSICKPAFLEIDTGRIVENLRAFKSLIGSGVDILIAVKGNAYGLGAVETALALSGEGVYGFSTGSIYEAMEMREAGITRPIQIFPGITASSAGMLREHNLMPTFSHAGEAAEFERRLNGAKLKVWLKLDTGLGRFGYTLGELLEEIKYISENTRFEIDGICSHIGPVDSKLNANKDYYNRLQIERFTAAKAAVEEQGYYVPHYQLASAFATQRYPEAWFNTVCIGTSLYYAQKPENPAGKLALKPPVIALKSMLVSIKSFRPGDTCMDHVFSENRVIGTMPIGMADGLSVANVGRDVLVRGKRYKIFAICLEHCLIDFVRDEGFELYDTVTLLGRDGDESIG</sequence>
<comment type="caution">
    <text evidence="6">The sequence shown here is derived from an EMBL/GenBank/DDBJ whole genome shotgun (WGS) entry which is preliminary data.</text>
</comment>
<dbReference type="PANTHER" id="PTHR30511:SF0">
    <property type="entry name" value="ALANINE RACEMASE, CATABOLIC-RELATED"/>
    <property type="match status" value="1"/>
</dbReference>
<dbReference type="PANTHER" id="PTHR30511">
    <property type="entry name" value="ALANINE RACEMASE"/>
    <property type="match status" value="1"/>
</dbReference>
<dbReference type="SUPFAM" id="SSF51419">
    <property type="entry name" value="PLP-binding barrel"/>
    <property type="match status" value="1"/>
</dbReference>
<protein>
    <submittedName>
        <fullName evidence="6">Alanine racemase</fullName>
        <ecNumber evidence="6">5.1.1.1</ecNumber>
    </submittedName>
</protein>
<evidence type="ECO:0000256" key="3">
    <source>
        <dbReference type="ARBA" id="ARBA00023235"/>
    </source>
</evidence>
<dbReference type="InterPro" id="IPR001608">
    <property type="entry name" value="Ala_racemase_N"/>
</dbReference>
<dbReference type="PROSITE" id="PS00395">
    <property type="entry name" value="ALANINE_RACEMASE"/>
    <property type="match status" value="1"/>
</dbReference>
<comment type="cofactor">
    <cofactor evidence="1 4">
        <name>pyridoxal 5'-phosphate</name>
        <dbReference type="ChEBI" id="CHEBI:597326"/>
    </cofactor>
</comment>
<evidence type="ECO:0000259" key="5">
    <source>
        <dbReference type="SMART" id="SM01005"/>
    </source>
</evidence>
<proteinExistence type="predicted"/>
<evidence type="ECO:0000256" key="2">
    <source>
        <dbReference type="ARBA" id="ARBA00022898"/>
    </source>
</evidence>
<dbReference type="CDD" id="cd00430">
    <property type="entry name" value="PLPDE_III_AR"/>
    <property type="match status" value="1"/>
</dbReference>
<dbReference type="InterPro" id="IPR029066">
    <property type="entry name" value="PLP-binding_barrel"/>
</dbReference>
<evidence type="ECO:0000313" key="6">
    <source>
        <dbReference type="EMBL" id="HIS65965.1"/>
    </source>
</evidence>
<dbReference type="PRINTS" id="PR00992">
    <property type="entry name" value="ALARACEMASE"/>
</dbReference>
<dbReference type="SUPFAM" id="SSF50621">
    <property type="entry name" value="Alanine racemase C-terminal domain-like"/>
    <property type="match status" value="1"/>
</dbReference>
<dbReference type="GO" id="GO:0030632">
    <property type="term" value="P:D-alanine biosynthetic process"/>
    <property type="evidence" value="ECO:0007669"/>
    <property type="project" value="TreeGrafter"/>
</dbReference>
<dbReference type="InterPro" id="IPR011079">
    <property type="entry name" value="Ala_racemase_C"/>
</dbReference>
<dbReference type="GO" id="GO:0008784">
    <property type="term" value="F:alanine racemase activity"/>
    <property type="evidence" value="ECO:0007669"/>
    <property type="project" value="UniProtKB-EC"/>
</dbReference>
<reference evidence="6" key="1">
    <citation type="submission" date="2020-10" db="EMBL/GenBank/DDBJ databases">
        <authorList>
            <person name="Gilroy R."/>
        </authorList>
    </citation>
    <scope>NUCLEOTIDE SEQUENCE</scope>
    <source>
        <strain evidence="6">ChiHjej10B9-9673</strain>
    </source>
</reference>
<name>A0A9D1JU05_9FIRM</name>
<dbReference type="InterPro" id="IPR020622">
    <property type="entry name" value="Ala_racemase_pyridoxalP-BS"/>
</dbReference>
<reference evidence="6" key="2">
    <citation type="journal article" date="2021" name="PeerJ">
        <title>Extensive microbial diversity within the chicken gut microbiome revealed by metagenomics and culture.</title>
        <authorList>
            <person name="Gilroy R."/>
            <person name="Ravi A."/>
            <person name="Getino M."/>
            <person name="Pursley I."/>
            <person name="Horton D.L."/>
            <person name="Alikhan N.F."/>
            <person name="Baker D."/>
            <person name="Gharbi K."/>
            <person name="Hall N."/>
            <person name="Watson M."/>
            <person name="Adriaenssens E.M."/>
            <person name="Foster-Nyarko E."/>
            <person name="Jarju S."/>
            <person name="Secka A."/>
            <person name="Antonio M."/>
            <person name="Oren A."/>
            <person name="Chaudhuri R.R."/>
            <person name="La Ragione R."/>
            <person name="Hildebrand F."/>
            <person name="Pallen M.J."/>
        </authorList>
    </citation>
    <scope>NUCLEOTIDE SEQUENCE</scope>
    <source>
        <strain evidence="6">ChiHjej10B9-9673</strain>
    </source>
</reference>
<dbReference type="Gene3D" id="3.20.20.10">
    <property type="entry name" value="Alanine racemase"/>
    <property type="match status" value="1"/>
</dbReference>
<dbReference type="Pfam" id="PF00842">
    <property type="entry name" value="Ala_racemase_C"/>
    <property type="match status" value="1"/>
</dbReference>
<evidence type="ECO:0000256" key="4">
    <source>
        <dbReference type="PIRSR" id="PIRSR600821-50"/>
    </source>
</evidence>